<accession>R7TRN6</accession>
<name>R7TRN6_CAPTE</name>
<dbReference type="AlphaFoldDB" id="R7TRN6"/>
<evidence type="ECO:0000313" key="3">
    <source>
        <dbReference type="EnsemblMetazoa" id="CapteP214137"/>
    </source>
</evidence>
<dbReference type="Proteomes" id="UP000014760">
    <property type="component" value="Unassembled WGS sequence"/>
</dbReference>
<proteinExistence type="predicted"/>
<sequence>MTNRTQIATFVDWSPGLSINKYDGERTGKNETERQPDPEKGLAPDSSKRKSYKHEKSPANNRHKIFEGGKTFRTVIDGKRYPQNKTAQDNNQADDTLNLNLAPKPNLSFRTLPSLVSYPQPDISNSGPMKSDSLEKLCVTPNQYQREPVKTASSLKNGYNHSAYRRKLPAIELPSGGACVRRVENCEDKRMSKTFVEVFLPPLE</sequence>
<feature type="compositionally biased region" description="Basic and acidic residues" evidence="1">
    <location>
        <begin position="22"/>
        <end position="48"/>
    </location>
</feature>
<reference evidence="2 4" key="2">
    <citation type="journal article" date="2013" name="Nature">
        <title>Insights into bilaterian evolution from three spiralian genomes.</title>
        <authorList>
            <person name="Simakov O."/>
            <person name="Marletaz F."/>
            <person name="Cho S.J."/>
            <person name="Edsinger-Gonzales E."/>
            <person name="Havlak P."/>
            <person name="Hellsten U."/>
            <person name="Kuo D.H."/>
            <person name="Larsson T."/>
            <person name="Lv J."/>
            <person name="Arendt D."/>
            <person name="Savage R."/>
            <person name="Osoegawa K."/>
            <person name="de Jong P."/>
            <person name="Grimwood J."/>
            <person name="Chapman J.A."/>
            <person name="Shapiro H."/>
            <person name="Aerts A."/>
            <person name="Otillar R.P."/>
            <person name="Terry A.Y."/>
            <person name="Boore J.L."/>
            <person name="Grigoriev I.V."/>
            <person name="Lindberg D.R."/>
            <person name="Seaver E.C."/>
            <person name="Weisblat D.A."/>
            <person name="Putnam N.H."/>
            <person name="Rokhsar D.S."/>
        </authorList>
    </citation>
    <scope>NUCLEOTIDE SEQUENCE</scope>
    <source>
        <strain evidence="2 4">I ESC-2004</strain>
    </source>
</reference>
<reference evidence="3" key="3">
    <citation type="submission" date="2015-06" db="UniProtKB">
        <authorList>
            <consortium name="EnsemblMetazoa"/>
        </authorList>
    </citation>
    <scope>IDENTIFICATION</scope>
</reference>
<dbReference type="EMBL" id="AMQN01000325">
    <property type="status" value="NOT_ANNOTATED_CDS"/>
    <property type="molecule type" value="Genomic_DNA"/>
</dbReference>
<gene>
    <name evidence="2" type="ORF">CAPTEDRAFT_214137</name>
</gene>
<dbReference type="HOGENOM" id="CLU_1344415_0_0_1"/>
<evidence type="ECO:0000256" key="1">
    <source>
        <dbReference type="SAM" id="MobiDB-lite"/>
    </source>
</evidence>
<organism evidence="2">
    <name type="scientific">Capitella teleta</name>
    <name type="common">Polychaete worm</name>
    <dbReference type="NCBI Taxonomy" id="283909"/>
    <lineage>
        <taxon>Eukaryota</taxon>
        <taxon>Metazoa</taxon>
        <taxon>Spiralia</taxon>
        <taxon>Lophotrochozoa</taxon>
        <taxon>Annelida</taxon>
        <taxon>Polychaeta</taxon>
        <taxon>Sedentaria</taxon>
        <taxon>Scolecida</taxon>
        <taxon>Capitellidae</taxon>
        <taxon>Capitella</taxon>
    </lineage>
</organism>
<feature type="region of interest" description="Disordered" evidence="1">
    <location>
        <begin position="16"/>
        <end position="71"/>
    </location>
</feature>
<keyword evidence="4" id="KW-1185">Reference proteome</keyword>
<reference evidence="4" key="1">
    <citation type="submission" date="2012-12" db="EMBL/GenBank/DDBJ databases">
        <authorList>
            <person name="Hellsten U."/>
            <person name="Grimwood J."/>
            <person name="Chapman J.A."/>
            <person name="Shapiro H."/>
            <person name="Aerts A."/>
            <person name="Otillar R.P."/>
            <person name="Terry A.Y."/>
            <person name="Boore J.L."/>
            <person name="Simakov O."/>
            <person name="Marletaz F."/>
            <person name="Cho S.-J."/>
            <person name="Edsinger-Gonzales E."/>
            <person name="Havlak P."/>
            <person name="Kuo D.-H."/>
            <person name="Larsson T."/>
            <person name="Lv J."/>
            <person name="Arendt D."/>
            <person name="Savage R."/>
            <person name="Osoegawa K."/>
            <person name="de Jong P."/>
            <person name="Lindberg D.R."/>
            <person name="Seaver E.C."/>
            <person name="Weisblat D.A."/>
            <person name="Putnam N.H."/>
            <person name="Grigoriev I.V."/>
            <person name="Rokhsar D.S."/>
        </authorList>
    </citation>
    <scope>NUCLEOTIDE SEQUENCE</scope>
    <source>
        <strain evidence="4">I ESC-2004</strain>
    </source>
</reference>
<evidence type="ECO:0000313" key="2">
    <source>
        <dbReference type="EMBL" id="ELT94161.1"/>
    </source>
</evidence>
<dbReference type="EnsemblMetazoa" id="CapteT214137">
    <property type="protein sequence ID" value="CapteP214137"/>
    <property type="gene ID" value="CapteG214137"/>
</dbReference>
<dbReference type="EMBL" id="KB309537">
    <property type="protein sequence ID" value="ELT94161.1"/>
    <property type="molecule type" value="Genomic_DNA"/>
</dbReference>
<evidence type="ECO:0000313" key="4">
    <source>
        <dbReference type="Proteomes" id="UP000014760"/>
    </source>
</evidence>
<protein>
    <submittedName>
        <fullName evidence="2 3">Uncharacterized protein</fullName>
    </submittedName>
</protein>